<protein>
    <recommendedName>
        <fullName evidence="4">Transglycosylase SLT domain-containing protein</fullName>
    </recommendedName>
</protein>
<organism evidence="2 3">
    <name type="scientific">Micavibrio aeruginosavorus</name>
    <dbReference type="NCBI Taxonomy" id="349221"/>
    <lineage>
        <taxon>Bacteria</taxon>
        <taxon>Pseudomonadati</taxon>
        <taxon>Bdellovibrionota</taxon>
        <taxon>Bdellovibrionia</taxon>
        <taxon>Bdellovibrionales</taxon>
        <taxon>Pseudobdellovibrionaceae</taxon>
        <taxon>Micavibrio</taxon>
    </lineage>
</organism>
<evidence type="ECO:0000256" key="1">
    <source>
        <dbReference type="SAM" id="SignalP"/>
    </source>
</evidence>
<comment type="caution">
    <text evidence="2">The sequence shown here is derived from an EMBL/GenBank/DDBJ whole genome shotgun (WGS) entry which is preliminary data.</text>
</comment>
<evidence type="ECO:0000313" key="2">
    <source>
        <dbReference type="EMBL" id="PZQ44997.1"/>
    </source>
</evidence>
<proteinExistence type="predicted"/>
<sequence length="361" mass="38841">MSKNTLIKKVFFGVAALGAAAAAPALAEDNNSGNMADPAPAALLSDISYNIPPPVTYTVTPPPASFTPPSASKPLMVQPIPSAPSNQNDCPSASDGASYERISGKCYYVSAAVHAAFDAAKLPKEALLASAAHESSVIPTRINPTSKACGLFQLMTDRRTATLYEAVYNFGEKYGYEKEAAMVQRINMGTFKDGTIKFGYYPKTPAFKKHLDTLCLDPVFSTKMHEGYTLPKVIAFKEQFGRDMTYGDLVGMNNWGNKGWRMIVEQVQADEKAGTATPARKFFADRAGAFGGSVKGNAYAMGGSIRDAYNKLVARGGEQIIKLASEPLVKLQEMVPAITMPDFTISISTVIPALPKLKFRH</sequence>
<keyword evidence="1" id="KW-0732">Signal</keyword>
<accession>A0A2W5PK92</accession>
<dbReference type="Gene3D" id="1.10.530.10">
    <property type="match status" value="1"/>
</dbReference>
<feature type="chain" id="PRO_5016093501" description="Transglycosylase SLT domain-containing protein" evidence="1">
    <location>
        <begin position="28"/>
        <end position="361"/>
    </location>
</feature>
<evidence type="ECO:0000313" key="3">
    <source>
        <dbReference type="Proteomes" id="UP000249417"/>
    </source>
</evidence>
<reference evidence="2 3" key="1">
    <citation type="submission" date="2017-08" db="EMBL/GenBank/DDBJ databases">
        <title>Infants hospitalized years apart are colonized by the same room-sourced microbial strains.</title>
        <authorList>
            <person name="Brooks B."/>
            <person name="Olm M.R."/>
            <person name="Firek B.A."/>
            <person name="Baker R."/>
            <person name="Thomas B.C."/>
            <person name="Morowitz M.J."/>
            <person name="Banfield J.F."/>
        </authorList>
    </citation>
    <scope>NUCLEOTIDE SEQUENCE [LARGE SCALE GENOMIC DNA]</scope>
    <source>
        <strain evidence="2">S2_005_002_R2_29</strain>
    </source>
</reference>
<gene>
    <name evidence="2" type="ORF">DI551_08825</name>
</gene>
<dbReference type="Proteomes" id="UP000249417">
    <property type="component" value="Unassembled WGS sequence"/>
</dbReference>
<name>A0A2W5PK92_9BACT</name>
<evidence type="ECO:0008006" key="4">
    <source>
        <dbReference type="Google" id="ProtNLM"/>
    </source>
</evidence>
<dbReference type="EMBL" id="QFQB01000068">
    <property type="protein sequence ID" value="PZQ44997.1"/>
    <property type="molecule type" value="Genomic_DNA"/>
</dbReference>
<feature type="signal peptide" evidence="1">
    <location>
        <begin position="1"/>
        <end position="27"/>
    </location>
</feature>
<dbReference type="AlphaFoldDB" id="A0A2W5PK92"/>